<keyword evidence="1" id="KW-0378">Hydrolase</keyword>
<dbReference type="InterPro" id="IPR019057">
    <property type="entry name" value="Restrct_endonuc_II_Eco47II"/>
</dbReference>
<dbReference type="RefSeq" id="WP_071565076.1">
    <property type="nucleotide sequence ID" value="NZ_MIQH01000917.1"/>
</dbReference>
<organism evidence="1 2">
    <name type="scientific">Bathymodiolus thermophilus thioautotrophic gill symbiont</name>
    <dbReference type="NCBI Taxonomy" id="2360"/>
    <lineage>
        <taxon>Bacteria</taxon>
        <taxon>Pseudomonadati</taxon>
        <taxon>Pseudomonadota</taxon>
        <taxon>Gammaproteobacteria</taxon>
        <taxon>sulfur-oxidizing symbionts</taxon>
    </lineage>
</organism>
<reference evidence="2" key="1">
    <citation type="submission" date="2016-09" db="EMBL/GenBank/DDBJ databases">
        <title>Genome Sequence of Bathymodiolus thermophilus sulfur-oxidizing gill endosymbiont.</title>
        <authorList>
            <person name="Ponnudurai R."/>
            <person name="Kleiner M."/>
            <person name="Sayavedra L."/>
            <person name="Thuermer A."/>
            <person name="Felbeck H."/>
            <person name="Schlueter R."/>
            <person name="Schweder T."/>
            <person name="Markert S."/>
        </authorList>
    </citation>
    <scope>NUCLEOTIDE SEQUENCE [LARGE SCALE GENOMIC DNA]</scope>
    <source>
        <strain evidence="2">BAT/CrabSpa'14</strain>
    </source>
</reference>
<evidence type="ECO:0000313" key="1">
    <source>
        <dbReference type="EMBL" id="OIR24004.1"/>
    </source>
</evidence>
<dbReference type="OrthoDB" id="9806692at2"/>
<dbReference type="GO" id="GO:0003677">
    <property type="term" value="F:DNA binding"/>
    <property type="evidence" value="ECO:0007669"/>
    <property type="project" value="InterPro"/>
</dbReference>
<name>A0A1J5TV15_9GAMM</name>
<dbReference type="Proteomes" id="UP000182798">
    <property type="component" value="Unassembled WGS sequence"/>
</dbReference>
<dbReference type="GO" id="GO:0009307">
    <property type="term" value="P:DNA restriction-modification system"/>
    <property type="evidence" value="ECO:0007669"/>
    <property type="project" value="InterPro"/>
</dbReference>
<dbReference type="GO" id="GO:0009036">
    <property type="term" value="F:type II site-specific deoxyribonuclease activity"/>
    <property type="evidence" value="ECO:0007669"/>
    <property type="project" value="InterPro"/>
</dbReference>
<dbReference type="EMBL" id="MIQH01000917">
    <property type="protein sequence ID" value="OIR24004.1"/>
    <property type="molecule type" value="Genomic_DNA"/>
</dbReference>
<proteinExistence type="predicted"/>
<dbReference type="Pfam" id="PF09553">
    <property type="entry name" value="RE_Eco47II"/>
    <property type="match status" value="1"/>
</dbReference>
<sequence>MNKNKPSGVYGLGFISDQDLFNHTKETVEKYRFQIDLAKFNKNLIDPVKLTFDSKVYNKSIQEIINGEVVRQLDKSNTNQIGYFHQNIFNYIGGKQWQVPEVGYDVENIDQHYFVEMKNKHNTMNSSSSQKTYIKMQDTILRNSKATCALVEVIAKNSQDSIWNISLDGEPFSNDNIRRVSIDKFYAMVTGKSTAFKDLCEVLPQVIEDVVNEIKLKDELNTVFTELKKISPNLLKSLYLLSFEKYEGFDEFNL</sequence>
<gene>
    <name evidence="1" type="ORF">BGC33_08970</name>
</gene>
<keyword evidence="1" id="KW-0255">Endonuclease</keyword>
<protein>
    <submittedName>
        <fullName evidence="1">Restriction endonuclease</fullName>
    </submittedName>
</protein>
<accession>A0A1J5TV15</accession>
<comment type="caution">
    <text evidence="1">The sequence shown here is derived from an EMBL/GenBank/DDBJ whole genome shotgun (WGS) entry which is preliminary data.</text>
</comment>
<evidence type="ECO:0000313" key="2">
    <source>
        <dbReference type="Proteomes" id="UP000182798"/>
    </source>
</evidence>
<keyword evidence="1" id="KW-0540">Nuclease</keyword>
<dbReference type="AlphaFoldDB" id="A0A1J5TV15"/>
<dbReference type="REBASE" id="230401">
    <property type="entry name" value="BthBATORF8975P"/>
</dbReference>